<evidence type="ECO:0000256" key="1">
    <source>
        <dbReference type="ARBA" id="ARBA00022603"/>
    </source>
</evidence>
<dbReference type="Proteomes" id="UP000626982">
    <property type="component" value="Unassembled WGS sequence"/>
</dbReference>
<gene>
    <name evidence="5" type="ORF">GCM10010968_15960</name>
</gene>
<proteinExistence type="predicted"/>
<dbReference type="InterPro" id="IPR029063">
    <property type="entry name" value="SAM-dependent_MTases_sf"/>
</dbReference>
<organism evidence="5 6">
    <name type="scientific">Agrococcus terreus</name>
    <dbReference type="NCBI Taxonomy" id="574649"/>
    <lineage>
        <taxon>Bacteria</taxon>
        <taxon>Bacillati</taxon>
        <taxon>Actinomycetota</taxon>
        <taxon>Actinomycetes</taxon>
        <taxon>Micrococcales</taxon>
        <taxon>Microbacteriaceae</taxon>
        <taxon>Agrococcus</taxon>
    </lineage>
</organism>
<feature type="domain" description="Methyltransferase type 11" evidence="4">
    <location>
        <begin position="46"/>
        <end position="140"/>
    </location>
</feature>
<dbReference type="InterPro" id="IPR013216">
    <property type="entry name" value="Methyltransf_11"/>
</dbReference>
<name>A0ABQ2KMJ2_9MICO</name>
<dbReference type="PANTHER" id="PTHR43464">
    <property type="entry name" value="METHYLTRANSFERASE"/>
    <property type="match status" value="1"/>
</dbReference>
<keyword evidence="3" id="KW-0949">S-adenosyl-L-methionine</keyword>
<dbReference type="PANTHER" id="PTHR43464:SF19">
    <property type="entry name" value="UBIQUINONE BIOSYNTHESIS O-METHYLTRANSFERASE, MITOCHONDRIAL"/>
    <property type="match status" value="1"/>
</dbReference>
<dbReference type="Gene3D" id="3.40.50.150">
    <property type="entry name" value="Vaccinia Virus protein VP39"/>
    <property type="match status" value="1"/>
</dbReference>
<keyword evidence="1 5" id="KW-0489">Methyltransferase</keyword>
<reference evidence="6" key="1">
    <citation type="journal article" date="2019" name="Int. J. Syst. Evol. Microbiol.">
        <title>The Global Catalogue of Microorganisms (GCM) 10K type strain sequencing project: providing services to taxonomists for standard genome sequencing and annotation.</title>
        <authorList>
            <consortium name="The Broad Institute Genomics Platform"/>
            <consortium name="The Broad Institute Genome Sequencing Center for Infectious Disease"/>
            <person name="Wu L."/>
            <person name="Ma J."/>
        </authorList>
    </citation>
    <scope>NUCLEOTIDE SEQUENCE [LARGE SCALE GENOMIC DNA]</scope>
    <source>
        <strain evidence="6">CGMCC 1.6960</strain>
    </source>
</reference>
<dbReference type="Pfam" id="PF08241">
    <property type="entry name" value="Methyltransf_11"/>
    <property type="match status" value="1"/>
</dbReference>
<evidence type="ECO:0000256" key="3">
    <source>
        <dbReference type="ARBA" id="ARBA00022691"/>
    </source>
</evidence>
<dbReference type="CDD" id="cd02440">
    <property type="entry name" value="AdoMet_MTases"/>
    <property type="match status" value="1"/>
</dbReference>
<accession>A0ABQ2KMJ2</accession>
<dbReference type="EMBL" id="BMLM01000001">
    <property type="protein sequence ID" value="GGN84332.1"/>
    <property type="molecule type" value="Genomic_DNA"/>
</dbReference>
<comment type="caution">
    <text evidence="5">The sequence shown here is derived from an EMBL/GenBank/DDBJ whole genome shotgun (WGS) entry which is preliminary data.</text>
</comment>
<evidence type="ECO:0000256" key="2">
    <source>
        <dbReference type="ARBA" id="ARBA00022679"/>
    </source>
</evidence>
<dbReference type="GO" id="GO:0008168">
    <property type="term" value="F:methyltransferase activity"/>
    <property type="evidence" value="ECO:0007669"/>
    <property type="project" value="UniProtKB-KW"/>
</dbReference>
<evidence type="ECO:0000259" key="4">
    <source>
        <dbReference type="Pfam" id="PF08241"/>
    </source>
</evidence>
<keyword evidence="2" id="KW-0808">Transferase</keyword>
<protein>
    <submittedName>
        <fullName evidence="5">SAM-dependent methyltransferase</fullName>
    </submittedName>
</protein>
<dbReference type="SUPFAM" id="SSF53335">
    <property type="entry name" value="S-adenosyl-L-methionine-dependent methyltransferases"/>
    <property type="match status" value="1"/>
</dbReference>
<keyword evidence="6" id="KW-1185">Reference proteome</keyword>
<evidence type="ECO:0000313" key="5">
    <source>
        <dbReference type="EMBL" id="GGN84332.1"/>
    </source>
</evidence>
<dbReference type="RefSeq" id="WP_188717644.1">
    <property type="nucleotide sequence ID" value="NZ_BAABBD010000002.1"/>
</dbReference>
<dbReference type="GO" id="GO:0032259">
    <property type="term" value="P:methylation"/>
    <property type="evidence" value="ECO:0007669"/>
    <property type="project" value="UniProtKB-KW"/>
</dbReference>
<evidence type="ECO:0000313" key="6">
    <source>
        <dbReference type="Proteomes" id="UP000626982"/>
    </source>
</evidence>
<sequence length="193" mass="20820">MREVWDAEAERYDEPADHGLRDPDVREAWRSLLVQVVGDAPCDVADLGCGTGSLVVLLAGEGHRVTGIDLSPAMLAQARAKAHGVEPRPVLLEADASAPPLAPRSFDVVLSRHVLWATPDPAVALDRWLALLRPGGRLVLVEGRWSTGAGLTAADCEALVQARRAHVELTHLAGPALWGRPIDDERYLLVSDR</sequence>